<dbReference type="CDD" id="cd10944">
    <property type="entry name" value="CE4_SmPgdA_like"/>
    <property type="match status" value="1"/>
</dbReference>
<evidence type="ECO:0000256" key="1">
    <source>
        <dbReference type="SAM" id="SignalP"/>
    </source>
</evidence>
<dbReference type="PROSITE" id="PS51677">
    <property type="entry name" value="NODB"/>
    <property type="match status" value="1"/>
</dbReference>
<feature type="chain" id="PRO_5030607988" evidence="1">
    <location>
        <begin position="30"/>
        <end position="281"/>
    </location>
</feature>
<evidence type="ECO:0000313" key="3">
    <source>
        <dbReference type="EMBL" id="MSS19837.1"/>
    </source>
</evidence>
<dbReference type="EMBL" id="VUMO01000005">
    <property type="protein sequence ID" value="MSS19837.1"/>
    <property type="molecule type" value="Genomic_DNA"/>
</dbReference>
<name>A0A7X2T9X0_9FIRM</name>
<gene>
    <name evidence="3" type="ORF">FYJ52_05400</name>
</gene>
<reference evidence="3 4" key="1">
    <citation type="submission" date="2019-08" db="EMBL/GenBank/DDBJ databases">
        <title>In-depth cultivation of the pig gut microbiome towards novel bacterial diversity and tailored functional studies.</title>
        <authorList>
            <person name="Wylensek D."/>
            <person name="Hitch T.C.A."/>
            <person name="Clavel T."/>
        </authorList>
    </citation>
    <scope>NUCLEOTIDE SEQUENCE [LARGE SCALE GENOMIC DNA]</scope>
    <source>
        <strain evidence="3 4">RF-744-FAT-4</strain>
    </source>
</reference>
<feature type="signal peptide" evidence="1">
    <location>
        <begin position="1"/>
        <end position="29"/>
    </location>
</feature>
<dbReference type="InterPro" id="IPR050248">
    <property type="entry name" value="Polysacc_deacetylase_ArnD"/>
</dbReference>
<evidence type="ECO:0000313" key="4">
    <source>
        <dbReference type="Proteomes" id="UP000461754"/>
    </source>
</evidence>
<organism evidence="3 4">
    <name type="scientific">Pseudoramibacter porci</name>
    <dbReference type="NCBI Taxonomy" id="2606631"/>
    <lineage>
        <taxon>Bacteria</taxon>
        <taxon>Bacillati</taxon>
        <taxon>Bacillota</taxon>
        <taxon>Clostridia</taxon>
        <taxon>Eubacteriales</taxon>
        <taxon>Eubacteriaceae</taxon>
        <taxon>Pseudoramibacter</taxon>
    </lineage>
</organism>
<dbReference type="InterPro" id="IPR011330">
    <property type="entry name" value="Glyco_hydro/deAcase_b/a-brl"/>
</dbReference>
<dbReference type="PANTHER" id="PTHR10587:SF125">
    <property type="entry name" value="POLYSACCHARIDE DEACETYLASE YHEN-RELATED"/>
    <property type="match status" value="1"/>
</dbReference>
<accession>A0A7X2T9X0</accession>
<evidence type="ECO:0000259" key="2">
    <source>
        <dbReference type="PROSITE" id="PS51677"/>
    </source>
</evidence>
<keyword evidence="1" id="KW-0732">Signal</keyword>
<proteinExistence type="predicted"/>
<feature type="domain" description="NodB homology" evidence="2">
    <location>
        <begin position="76"/>
        <end position="266"/>
    </location>
</feature>
<dbReference type="GO" id="GO:0016810">
    <property type="term" value="F:hydrolase activity, acting on carbon-nitrogen (but not peptide) bonds"/>
    <property type="evidence" value="ECO:0007669"/>
    <property type="project" value="InterPro"/>
</dbReference>
<dbReference type="Proteomes" id="UP000461754">
    <property type="component" value="Unassembled WGS sequence"/>
</dbReference>
<dbReference type="AlphaFoldDB" id="A0A7X2T9X0"/>
<comment type="caution">
    <text evidence="3">The sequence shown here is derived from an EMBL/GenBank/DDBJ whole genome shotgun (WGS) entry which is preliminary data.</text>
</comment>
<dbReference type="PANTHER" id="PTHR10587">
    <property type="entry name" value="GLYCOSYL TRANSFERASE-RELATED"/>
    <property type="match status" value="1"/>
</dbReference>
<dbReference type="RefSeq" id="WP_154576209.1">
    <property type="nucleotide sequence ID" value="NZ_VUMO01000005.1"/>
</dbReference>
<dbReference type="Pfam" id="PF01522">
    <property type="entry name" value="Polysacc_deac_1"/>
    <property type="match status" value="1"/>
</dbReference>
<sequence>MRIKNIVQTSIGFAAVLVFCSLFAVGARAASLSSYIAYTQATGSFSVLGSSESDEASPDALIPGKAPGRDTQSDKKIVYLTFDDGPSENTDAILSILKQNHIHATFFVSGMYPQYRHLIKKAYDEGNTIGLHTETHKYDIYRSEDTYFNDLNQIAQIVKSEIGFVPAYVRFPGGSSNTVSRNYAQGIMGKLAAELNKRGYQYYDWNADSTDAAHSEDAVDDLVKHATACNDNNVVLLCHDAPGKGTTVQALQRIIDNYRSRGYTFKGISRNSYAPHQPIAN</sequence>
<protein>
    <submittedName>
        <fullName evidence="3">Polysaccharide deacetylase</fullName>
    </submittedName>
</protein>
<dbReference type="GO" id="GO:0005975">
    <property type="term" value="P:carbohydrate metabolic process"/>
    <property type="evidence" value="ECO:0007669"/>
    <property type="project" value="InterPro"/>
</dbReference>
<dbReference type="Gene3D" id="3.20.20.370">
    <property type="entry name" value="Glycoside hydrolase/deacetylase"/>
    <property type="match status" value="1"/>
</dbReference>
<dbReference type="InterPro" id="IPR002509">
    <property type="entry name" value="NODB_dom"/>
</dbReference>
<keyword evidence="4" id="KW-1185">Reference proteome</keyword>
<dbReference type="SUPFAM" id="SSF88713">
    <property type="entry name" value="Glycoside hydrolase/deacetylase"/>
    <property type="match status" value="1"/>
</dbReference>